<dbReference type="Proteomes" id="UP000254701">
    <property type="component" value="Unassembled WGS sequence"/>
</dbReference>
<gene>
    <name evidence="2" type="ORF">NCTC10684_04325</name>
</gene>
<organism evidence="2 3">
    <name type="scientific">Aminobacter aminovorans</name>
    <name type="common">Chelatobacter heintzii</name>
    <dbReference type="NCBI Taxonomy" id="83263"/>
    <lineage>
        <taxon>Bacteria</taxon>
        <taxon>Pseudomonadati</taxon>
        <taxon>Pseudomonadota</taxon>
        <taxon>Alphaproteobacteria</taxon>
        <taxon>Hyphomicrobiales</taxon>
        <taxon>Phyllobacteriaceae</taxon>
        <taxon>Aminobacter</taxon>
    </lineage>
</organism>
<accession>A0A380WSF1</accession>
<name>A0A380WSF1_AMIAI</name>
<evidence type="ECO:0000256" key="1">
    <source>
        <dbReference type="SAM" id="MobiDB-lite"/>
    </source>
</evidence>
<dbReference type="AlphaFoldDB" id="A0A380WSF1"/>
<evidence type="ECO:0000313" key="2">
    <source>
        <dbReference type="EMBL" id="SUU91064.1"/>
    </source>
</evidence>
<dbReference type="EMBL" id="UFSM01000001">
    <property type="protein sequence ID" value="SUU91064.1"/>
    <property type="molecule type" value="Genomic_DNA"/>
</dbReference>
<evidence type="ECO:0000313" key="3">
    <source>
        <dbReference type="Proteomes" id="UP000254701"/>
    </source>
</evidence>
<feature type="region of interest" description="Disordered" evidence="1">
    <location>
        <begin position="50"/>
        <end position="75"/>
    </location>
</feature>
<sequence length="75" mass="8316">MLTPVEPRGKSRTMGSVVSFMPRRAAIRRSPRTAETSASIIIFPGVRYERTKGPASSAGELRNDAPRRNDPLPRH</sequence>
<proteinExistence type="predicted"/>
<reference evidence="2 3" key="1">
    <citation type="submission" date="2018-06" db="EMBL/GenBank/DDBJ databases">
        <authorList>
            <consortium name="Pathogen Informatics"/>
            <person name="Doyle S."/>
        </authorList>
    </citation>
    <scope>NUCLEOTIDE SEQUENCE [LARGE SCALE GENOMIC DNA]</scope>
    <source>
        <strain evidence="2 3">NCTC10684</strain>
    </source>
</reference>
<feature type="compositionally biased region" description="Basic and acidic residues" evidence="1">
    <location>
        <begin position="61"/>
        <end position="75"/>
    </location>
</feature>
<protein>
    <submittedName>
        <fullName evidence="2">Uncharacterized protein</fullName>
    </submittedName>
</protein>